<reference evidence="2" key="1">
    <citation type="submission" date="2021-01" db="EMBL/GenBank/DDBJ databases">
        <authorList>
            <person name="Corre E."/>
            <person name="Pelletier E."/>
            <person name="Niang G."/>
            <person name="Scheremetjew M."/>
            <person name="Finn R."/>
            <person name="Kale V."/>
            <person name="Holt S."/>
            <person name="Cochrane G."/>
            <person name="Meng A."/>
            <person name="Brown T."/>
            <person name="Cohen L."/>
        </authorList>
    </citation>
    <scope>NUCLEOTIDE SEQUENCE</scope>
    <source>
        <strain evidence="2">CCMP1205</strain>
    </source>
</reference>
<proteinExistence type="predicted"/>
<name>A0A7S2WYX8_9CHLO</name>
<gene>
    <name evidence="2" type="ORF">CPRI1469_LOCUS2597</name>
</gene>
<evidence type="ECO:0000256" key="1">
    <source>
        <dbReference type="SAM" id="Phobius"/>
    </source>
</evidence>
<sequence>MRTRRVLRVPSEPPSWRQLADVLWFLRVPRPSLLFFVALSLSLPRLRSCFSCPPAGSLSIAVILLAVFALLALVEIQKLTAATDTIIPNLDAIILGLTDIEKGVDAAYEATTLMPLLLTMNELSGYIEGNLTITVNAMVNSPVLTGGLLGR</sequence>
<dbReference type="AlphaFoldDB" id="A0A7S2WYX8"/>
<accession>A0A7S2WYX8</accession>
<evidence type="ECO:0000313" key="2">
    <source>
        <dbReference type="EMBL" id="CAD9713745.1"/>
    </source>
</evidence>
<dbReference type="EMBL" id="HBHL01004105">
    <property type="protein sequence ID" value="CAD9713745.1"/>
    <property type="molecule type" value="Transcribed_RNA"/>
</dbReference>
<feature type="transmembrane region" description="Helical" evidence="1">
    <location>
        <begin position="55"/>
        <end position="74"/>
    </location>
</feature>
<keyword evidence="1" id="KW-0812">Transmembrane</keyword>
<keyword evidence="1" id="KW-1133">Transmembrane helix</keyword>
<organism evidence="2">
    <name type="scientific">Chloropicon primus</name>
    <dbReference type="NCBI Taxonomy" id="1764295"/>
    <lineage>
        <taxon>Eukaryota</taxon>
        <taxon>Viridiplantae</taxon>
        <taxon>Chlorophyta</taxon>
        <taxon>Chloropicophyceae</taxon>
        <taxon>Chloropicales</taxon>
        <taxon>Chloropicaceae</taxon>
        <taxon>Chloropicon</taxon>
    </lineage>
</organism>
<keyword evidence="1" id="KW-0472">Membrane</keyword>
<protein>
    <submittedName>
        <fullName evidence="2">Uncharacterized protein</fullName>
    </submittedName>
</protein>